<keyword evidence="5" id="KW-1185">Reference proteome</keyword>
<evidence type="ECO:0000313" key="3">
    <source>
        <dbReference type="EMBL" id="GLJ58080.1"/>
    </source>
</evidence>
<gene>
    <name evidence="2" type="ORF">SUGI_1414790</name>
    <name evidence="3" type="ORF">SUGI_1414830</name>
    <name evidence="4" type="ORF">SUGI_1414870</name>
</gene>
<dbReference type="InterPro" id="IPR044974">
    <property type="entry name" value="Disease_R_plants"/>
</dbReference>
<evidence type="ECO:0000313" key="4">
    <source>
        <dbReference type="EMBL" id="GLJ58082.1"/>
    </source>
</evidence>
<dbReference type="SUPFAM" id="SSF52540">
    <property type="entry name" value="P-loop containing nucleoside triphosphate hydrolases"/>
    <property type="match status" value="1"/>
</dbReference>
<organism evidence="4 5">
    <name type="scientific">Cryptomeria japonica</name>
    <name type="common">Japanese cedar</name>
    <name type="synonym">Cupressus japonica</name>
    <dbReference type="NCBI Taxonomy" id="3369"/>
    <lineage>
        <taxon>Eukaryota</taxon>
        <taxon>Viridiplantae</taxon>
        <taxon>Streptophyta</taxon>
        <taxon>Embryophyta</taxon>
        <taxon>Tracheophyta</taxon>
        <taxon>Spermatophyta</taxon>
        <taxon>Pinopsida</taxon>
        <taxon>Pinidae</taxon>
        <taxon>Conifers II</taxon>
        <taxon>Cupressales</taxon>
        <taxon>Cupressaceae</taxon>
        <taxon>Cryptomeria</taxon>
    </lineage>
</organism>
<dbReference type="Proteomes" id="UP001234787">
    <property type="component" value="Unassembled WGS sequence"/>
</dbReference>
<dbReference type="PANTHER" id="PTHR11017">
    <property type="entry name" value="LEUCINE-RICH REPEAT-CONTAINING PROTEIN"/>
    <property type="match status" value="1"/>
</dbReference>
<dbReference type="SUPFAM" id="SSF52200">
    <property type="entry name" value="Toll/Interleukin receptor TIR domain"/>
    <property type="match status" value="1"/>
</dbReference>
<dbReference type="Pfam" id="PF01582">
    <property type="entry name" value="TIR"/>
    <property type="match status" value="1"/>
</dbReference>
<evidence type="ECO:0000313" key="5">
    <source>
        <dbReference type="Proteomes" id="UP001234787"/>
    </source>
</evidence>
<dbReference type="InterPro" id="IPR035897">
    <property type="entry name" value="Toll_tir_struct_dom_sf"/>
</dbReference>
<protein>
    <recommendedName>
        <fullName evidence="1">TIR domain-containing protein</fullName>
    </recommendedName>
</protein>
<dbReference type="PANTHER" id="PTHR11017:SF385">
    <property type="entry name" value="DISEASE RESISTANCE PROTEIN (TIR-NBS-LRR CLASS)-RELATED"/>
    <property type="match status" value="1"/>
</dbReference>
<dbReference type="EMBL" id="BSEH01000267">
    <property type="protein sequence ID" value="GLJ58082.1"/>
    <property type="molecule type" value="Genomic_DNA"/>
</dbReference>
<sequence>MASSSSSHQQNLELKAFSGIKPAGIRRKVSESSRLFDVFINHRGPDVKQTLATHLYNSLEQLGIRTFLDSKEKELGNSFPSTIETTIHSAKVHIAIFSKGYAESPWCLDELLLMLETKAKIIPIFYQVTPSDLRHIGSGVYAGAFIKHEKKGRYVEKLGEWKEALQSLSFIAGEEFQSDCKNIVATVQKELERKRYLHIATHPLGLNNLVKDFEMRCLEELAQDFENQCGLKEGKHSAKNHDLRFTSAEEGTSYLKDSFQRSPHLSFLIVVDDIDYVEQLNAIVVMDILNNIGDSLVIVTTRDVGVLITAGITVGYNLRGMDRNYGRELFCWHAFGQPHPSSGYEKLVDSFVDVCGGFVGNIIPTTTT</sequence>
<dbReference type="InterPro" id="IPR000157">
    <property type="entry name" value="TIR_dom"/>
</dbReference>
<feature type="domain" description="TIR" evidence="1">
    <location>
        <begin position="34"/>
        <end position="191"/>
    </location>
</feature>
<dbReference type="Gene3D" id="3.40.50.300">
    <property type="entry name" value="P-loop containing nucleotide triphosphate hydrolases"/>
    <property type="match status" value="1"/>
</dbReference>
<dbReference type="GO" id="GO:0007165">
    <property type="term" value="P:signal transduction"/>
    <property type="evidence" value="ECO:0007669"/>
    <property type="project" value="InterPro"/>
</dbReference>
<reference evidence="4" key="1">
    <citation type="submission" date="2022-12" db="EMBL/GenBank/DDBJ databases">
        <title>Chromosome-Level Genome Assembly of Japanese Cedar (Cryptomeriajaponica D. Don).</title>
        <authorList>
            <person name="Fujino T."/>
            <person name="Yamaguchi K."/>
            <person name="Yokoyama T."/>
            <person name="Hamanaka T."/>
            <person name="Harazono Y."/>
            <person name="Kamada H."/>
            <person name="Kobayashi W."/>
            <person name="Ujino-Ihara T."/>
            <person name="Uchiyama K."/>
            <person name="Matsumoto A."/>
            <person name="Izuno A."/>
            <person name="Tsumura Y."/>
            <person name="Toyoda A."/>
            <person name="Shigenobu S."/>
            <person name="Moriguchi Y."/>
            <person name="Ueno S."/>
            <person name="Kasahara M."/>
        </authorList>
    </citation>
    <scope>NUCLEOTIDE SEQUENCE</scope>
</reference>
<dbReference type="EMBL" id="BSEH01000267">
    <property type="protein sequence ID" value="GLJ58080.1"/>
    <property type="molecule type" value="Genomic_DNA"/>
</dbReference>
<dbReference type="InterPro" id="IPR027417">
    <property type="entry name" value="P-loop_NTPase"/>
</dbReference>
<dbReference type="EMBL" id="BSEH01000267">
    <property type="protein sequence ID" value="GLJ58078.1"/>
    <property type="molecule type" value="Genomic_DNA"/>
</dbReference>
<name>A0AAD3NSG1_CRYJA</name>
<dbReference type="AlphaFoldDB" id="A0AAD3NSG1"/>
<evidence type="ECO:0000259" key="1">
    <source>
        <dbReference type="PROSITE" id="PS50104"/>
    </source>
</evidence>
<comment type="caution">
    <text evidence="4">The sequence shown here is derived from an EMBL/GenBank/DDBJ whole genome shotgun (WGS) entry which is preliminary data.</text>
</comment>
<accession>A0AAD3NSG1</accession>
<dbReference type="PROSITE" id="PS50104">
    <property type="entry name" value="TIR"/>
    <property type="match status" value="1"/>
</dbReference>
<dbReference type="SMART" id="SM00255">
    <property type="entry name" value="TIR"/>
    <property type="match status" value="1"/>
</dbReference>
<proteinExistence type="predicted"/>
<evidence type="ECO:0000313" key="2">
    <source>
        <dbReference type="EMBL" id="GLJ58078.1"/>
    </source>
</evidence>
<dbReference type="GO" id="GO:0006952">
    <property type="term" value="P:defense response"/>
    <property type="evidence" value="ECO:0007669"/>
    <property type="project" value="InterPro"/>
</dbReference>
<dbReference type="Gene3D" id="3.40.50.10140">
    <property type="entry name" value="Toll/interleukin-1 receptor homology (TIR) domain"/>
    <property type="match status" value="1"/>
</dbReference>